<reference evidence="3" key="2">
    <citation type="submission" date="2024-04" db="EMBL/GenBank/DDBJ databases">
        <authorList>
            <person name="Chen Y."/>
            <person name="Shah S."/>
            <person name="Dougan E. K."/>
            <person name="Thang M."/>
            <person name="Chan C."/>
        </authorList>
    </citation>
    <scope>NUCLEOTIDE SEQUENCE [LARGE SCALE GENOMIC DNA]</scope>
</reference>
<dbReference type="EMBL" id="CAMXCT030000311">
    <property type="protein sequence ID" value="CAL4764294.1"/>
    <property type="molecule type" value="Genomic_DNA"/>
</dbReference>
<feature type="non-terminal residue" evidence="2">
    <location>
        <position position="648"/>
    </location>
</feature>
<feature type="region of interest" description="Disordered" evidence="1">
    <location>
        <begin position="338"/>
        <end position="360"/>
    </location>
</feature>
<evidence type="ECO:0000313" key="5">
    <source>
        <dbReference type="Proteomes" id="UP001152797"/>
    </source>
</evidence>
<comment type="caution">
    <text evidence="2">The sequence shown here is derived from an EMBL/GenBank/DDBJ whole genome shotgun (WGS) entry which is preliminary data.</text>
</comment>
<dbReference type="EMBL" id="CAMXCT010000311">
    <property type="protein sequence ID" value="CAI3976982.1"/>
    <property type="molecule type" value="Genomic_DNA"/>
</dbReference>
<proteinExistence type="predicted"/>
<dbReference type="EMBL" id="CAMXCT020000311">
    <property type="protein sequence ID" value="CAL1130357.1"/>
    <property type="molecule type" value="Genomic_DNA"/>
</dbReference>
<protein>
    <submittedName>
        <fullName evidence="4">C2 domain protein</fullName>
    </submittedName>
</protein>
<evidence type="ECO:0000313" key="3">
    <source>
        <dbReference type="EMBL" id="CAL1130357.1"/>
    </source>
</evidence>
<name>A0A9P1BP73_9DINO</name>
<dbReference type="AlphaFoldDB" id="A0A9P1BP73"/>
<feature type="region of interest" description="Disordered" evidence="1">
    <location>
        <begin position="1"/>
        <end position="25"/>
    </location>
</feature>
<keyword evidence="5" id="KW-1185">Reference proteome</keyword>
<evidence type="ECO:0000313" key="2">
    <source>
        <dbReference type="EMBL" id="CAI3976982.1"/>
    </source>
</evidence>
<evidence type="ECO:0000313" key="4">
    <source>
        <dbReference type="EMBL" id="CAL4764294.1"/>
    </source>
</evidence>
<dbReference type="Proteomes" id="UP001152797">
    <property type="component" value="Unassembled WGS sequence"/>
</dbReference>
<evidence type="ECO:0000256" key="1">
    <source>
        <dbReference type="SAM" id="MobiDB-lite"/>
    </source>
</evidence>
<feature type="region of interest" description="Disordered" evidence="1">
    <location>
        <begin position="37"/>
        <end position="62"/>
    </location>
</feature>
<accession>A0A9P1BP73</accession>
<sequence>EKPEENAEGGDDAGGGDEEGEDEVLQVAKTRKISKEQFFKEVSDRTNPPSRGDTEQERDHWSRPRRWQVRLWQVRIENMTDEAILVFGNFIFGGTKEEFLVKTGGKEPSIWVAGRVLGDPRGSVGSVSSLRGDEGVILRTPVVQDIPGFLAEFEGGLMVGQFKRFSGADLDGKAYRQWKLWHLEENPSGEIFSEQETVEILAASWKDKRAEISFLEKSCRFNQANIVKKKFVVEVGDVRKQTRCFKCQKALERLVPTTAEQGPVDPAPLSHEEARLLCELLDRMDAQGRVPGHEELLFTEGMMRAMADSSKLLRSENEDAGFEGYECVGTPRAKQFHLDGPTGSQAPVPPNSKTGLKLPPGVTDLKDWGTTICKLPKVASMKLSYDDMVMDQESRQLPSLGVGAWSQSWWRFVGARAVRTEDESDGEDTECEFDVAFEWQGSYLDLERQTLRLEIWNWARWRINKFDCFCEEPLLSFAKGPVQNEMECNKVDKFGKKQPRVQVAFKLFFQEIYDFELTMPVWRASTVPTCKRLLERLRDGIEDEDEELTGVPCLGNPWGTMDEVPERARLGRRAPRNRPCNEPPAMEKPGTPGTAEVQLVAPSGLLQTLQLRIDAPAAETIRTSLKEMGKEAKGAGFFHGFFQPCFGH</sequence>
<feature type="compositionally biased region" description="Acidic residues" evidence="1">
    <location>
        <begin position="1"/>
        <end position="24"/>
    </location>
</feature>
<gene>
    <name evidence="2" type="ORF">C1SCF055_LOCUS5162</name>
</gene>
<reference evidence="2" key="1">
    <citation type="submission" date="2022-10" db="EMBL/GenBank/DDBJ databases">
        <authorList>
            <person name="Chen Y."/>
            <person name="Dougan E. K."/>
            <person name="Chan C."/>
            <person name="Rhodes N."/>
            <person name="Thang M."/>
        </authorList>
    </citation>
    <scope>NUCLEOTIDE SEQUENCE</scope>
</reference>
<organism evidence="2">
    <name type="scientific">Cladocopium goreaui</name>
    <dbReference type="NCBI Taxonomy" id="2562237"/>
    <lineage>
        <taxon>Eukaryota</taxon>
        <taxon>Sar</taxon>
        <taxon>Alveolata</taxon>
        <taxon>Dinophyceae</taxon>
        <taxon>Suessiales</taxon>
        <taxon>Symbiodiniaceae</taxon>
        <taxon>Cladocopium</taxon>
    </lineage>
</organism>
<feature type="region of interest" description="Disordered" evidence="1">
    <location>
        <begin position="573"/>
        <end position="593"/>
    </location>
</feature>
<dbReference type="OrthoDB" id="67700at2759"/>
<feature type="compositionally biased region" description="Basic and acidic residues" evidence="1">
    <location>
        <begin position="52"/>
        <end position="62"/>
    </location>
</feature>